<accession>A0AAV6R9P0</accession>
<dbReference type="EMBL" id="JAGKHQ010000012">
    <property type="protein sequence ID" value="KAG7502131.1"/>
    <property type="molecule type" value="Genomic_DNA"/>
</dbReference>
<protein>
    <submittedName>
        <fullName evidence="1">Uncharacterized protein</fullName>
    </submittedName>
</protein>
<comment type="caution">
    <text evidence="1">The sequence shown here is derived from an EMBL/GenBank/DDBJ whole genome shotgun (WGS) entry which is preliminary data.</text>
</comment>
<dbReference type="AlphaFoldDB" id="A0AAV6R9P0"/>
<gene>
    <name evidence="1" type="ORF">JOB18_014340</name>
</gene>
<organism evidence="1 2">
    <name type="scientific">Solea senegalensis</name>
    <name type="common">Senegalese sole</name>
    <dbReference type="NCBI Taxonomy" id="28829"/>
    <lineage>
        <taxon>Eukaryota</taxon>
        <taxon>Metazoa</taxon>
        <taxon>Chordata</taxon>
        <taxon>Craniata</taxon>
        <taxon>Vertebrata</taxon>
        <taxon>Euteleostomi</taxon>
        <taxon>Actinopterygii</taxon>
        <taxon>Neopterygii</taxon>
        <taxon>Teleostei</taxon>
        <taxon>Neoteleostei</taxon>
        <taxon>Acanthomorphata</taxon>
        <taxon>Carangaria</taxon>
        <taxon>Pleuronectiformes</taxon>
        <taxon>Pleuronectoidei</taxon>
        <taxon>Soleidae</taxon>
        <taxon>Solea</taxon>
    </lineage>
</organism>
<name>A0AAV6R9P0_SOLSE</name>
<sequence length="122" mass="13701">MMTTNVEPRLLSCLHSSPQDGDLTPNNLSNVTKRDEIITCNNYSPNETNDEGALHMTLLGLLQKKKIQYGGICQEMIFLCRSSSCAEKKPQFWTWERINSGAGTLHVGVGWYRCETSSCRSL</sequence>
<keyword evidence="2" id="KW-1185">Reference proteome</keyword>
<dbReference type="Proteomes" id="UP000693946">
    <property type="component" value="Linkage Group LG2"/>
</dbReference>
<proteinExistence type="predicted"/>
<evidence type="ECO:0000313" key="2">
    <source>
        <dbReference type="Proteomes" id="UP000693946"/>
    </source>
</evidence>
<reference evidence="1 2" key="1">
    <citation type="journal article" date="2021" name="Sci. Rep.">
        <title>Chromosome anchoring in Senegalese sole (Solea senegalensis) reveals sex-associated markers and genome rearrangements in flatfish.</title>
        <authorList>
            <person name="Guerrero-Cozar I."/>
            <person name="Gomez-Garrido J."/>
            <person name="Berbel C."/>
            <person name="Martinez-Blanch J.F."/>
            <person name="Alioto T."/>
            <person name="Claros M.G."/>
            <person name="Gagnaire P.A."/>
            <person name="Manchado M."/>
        </authorList>
    </citation>
    <scope>NUCLEOTIDE SEQUENCE [LARGE SCALE GENOMIC DNA]</scope>
    <source>
        <strain evidence="1">Sse05_10M</strain>
    </source>
</reference>
<evidence type="ECO:0000313" key="1">
    <source>
        <dbReference type="EMBL" id="KAG7502131.1"/>
    </source>
</evidence>